<accession>A0A0B1Q0Z9</accession>
<proteinExistence type="predicted"/>
<sequence length="69" mass="7313">MKTGCRLAIGAGVLCLLFLKSPPESVASLVANEPMRAEVTASCVAGHHRADECENARLAEAYLTRVSAR</sequence>
<dbReference type="RefSeq" id="WP_039194021.1">
    <property type="nucleotide sequence ID" value="NZ_BBWQ01000009.1"/>
</dbReference>
<feature type="chain" id="PRO_5007390409" description="Secreted protein" evidence="1">
    <location>
        <begin position="27"/>
        <end position="69"/>
    </location>
</feature>
<gene>
    <name evidence="3" type="ORF">LA66_13550</name>
</gene>
<reference evidence="3 4" key="1">
    <citation type="submission" date="2014-09" db="EMBL/GenBank/DDBJ databases">
        <title>Isolation and characterization of Aurantimonas altamirensis ON-56566 from clinical sample following a dog bite.</title>
        <authorList>
            <person name="Eshaghi A."/>
            <person name="Li A."/>
            <person name="Shahinas D."/>
            <person name="Bahn P."/>
            <person name="Kus J.V."/>
            <person name="Patel S.N."/>
        </authorList>
    </citation>
    <scope>NUCLEOTIDE SEQUENCE [LARGE SCALE GENOMIC DNA]</scope>
    <source>
        <strain evidence="3 4">ON-56566</strain>
    </source>
</reference>
<dbReference type="AlphaFoldDB" id="A0A0B1Q0Z9"/>
<dbReference type="Proteomes" id="UP000030826">
    <property type="component" value="Unassembled WGS sequence"/>
</dbReference>
<evidence type="ECO:0008006" key="5">
    <source>
        <dbReference type="Google" id="ProtNLM"/>
    </source>
</evidence>
<dbReference type="EMBL" id="LC066371">
    <property type="protein sequence ID" value="BAT25944.1"/>
    <property type="molecule type" value="Genomic_DNA"/>
</dbReference>
<reference evidence="2" key="2">
    <citation type="journal article" date="2015" name="Proc. Natl. Acad. Sci. U.S.A.">
        <title>Bacterial clade with the ribosomal RNA operon on a small plasmid rather than the chromosome.</title>
        <authorList>
            <person name="Anda M."/>
            <person name="Ohtsubo Y."/>
            <person name="Okubo T."/>
            <person name="Sugawara M."/>
            <person name="Nagata Y."/>
            <person name="Tsuda M."/>
            <person name="Minamisawa K."/>
            <person name="Mitsui H."/>
        </authorList>
    </citation>
    <scope>NUCLEOTIDE SEQUENCE</scope>
    <source>
        <strain evidence="2">DSM 21988</strain>
    </source>
</reference>
<dbReference type="STRING" id="370622.LA66_13550"/>
<evidence type="ECO:0000313" key="2">
    <source>
        <dbReference type="EMBL" id="BAT25944.1"/>
    </source>
</evidence>
<evidence type="ECO:0000313" key="3">
    <source>
        <dbReference type="EMBL" id="KHJ54463.1"/>
    </source>
</evidence>
<organism evidence="3 4">
    <name type="scientific">Aureimonas altamirensis</name>
    <dbReference type="NCBI Taxonomy" id="370622"/>
    <lineage>
        <taxon>Bacteria</taxon>
        <taxon>Pseudomonadati</taxon>
        <taxon>Pseudomonadota</taxon>
        <taxon>Alphaproteobacteria</taxon>
        <taxon>Hyphomicrobiales</taxon>
        <taxon>Aurantimonadaceae</taxon>
        <taxon>Aureimonas</taxon>
    </lineage>
</organism>
<dbReference type="EMBL" id="JRFJ01000003">
    <property type="protein sequence ID" value="KHJ54463.1"/>
    <property type="molecule type" value="Genomic_DNA"/>
</dbReference>
<protein>
    <recommendedName>
        <fullName evidence="5">Secreted protein</fullName>
    </recommendedName>
</protein>
<evidence type="ECO:0000313" key="4">
    <source>
        <dbReference type="Proteomes" id="UP000030826"/>
    </source>
</evidence>
<evidence type="ECO:0000256" key="1">
    <source>
        <dbReference type="SAM" id="SignalP"/>
    </source>
</evidence>
<name>A0A0B1Q0Z9_9HYPH</name>
<keyword evidence="1" id="KW-0732">Signal</keyword>
<feature type="signal peptide" evidence="1">
    <location>
        <begin position="1"/>
        <end position="26"/>
    </location>
</feature>